<feature type="transmembrane region" description="Helical" evidence="6">
    <location>
        <begin position="282"/>
        <end position="307"/>
    </location>
</feature>
<dbReference type="PANTHER" id="PTHR45649:SF6">
    <property type="entry name" value="GABA-SPECIFIC PERMEASE"/>
    <property type="match status" value="1"/>
</dbReference>
<evidence type="ECO:0000256" key="6">
    <source>
        <dbReference type="SAM" id="Phobius"/>
    </source>
</evidence>
<dbReference type="InterPro" id="IPR002293">
    <property type="entry name" value="AA/rel_permease1"/>
</dbReference>
<dbReference type="GO" id="GO:0016020">
    <property type="term" value="C:membrane"/>
    <property type="evidence" value="ECO:0007669"/>
    <property type="project" value="UniProtKB-SubCell"/>
</dbReference>
<feature type="transmembrane region" description="Helical" evidence="6">
    <location>
        <begin position="179"/>
        <end position="197"/>
    </location>
</feature>
<feature type="transmembrane region" description="Helical" evidence="6">
    <location>
        <begin position="462"/>
        <end position="481"/>
    </location>
</feature>
<feature type="transmembrane region" description="Helical" evidence="6">
    <location>
        <begin position="421"/>
        <end position="441"/>
    </location>
</feature>
<dbReference type="OrthoDB" id="4476201at2759"/>
<evidence type="ECO:0000256" key="1">
    <source>
        <dbReference type="ARBA" id="ARBA00004141"/>
    </source>
</evidence>
<dbReference type="Pfam" id="PF13520">
    <property type="entry name" value="AA_permease_2"/>
    <property type="match status" value="1"/>
</dbReference>
<dbReference type="GO" id="GO:0022857">
    <property type="term" value="F:transmembrane transporter activity"/>
    <property type="evidence" value="ECO:0007669"/>
    <property type="project" value="InterPro"/>
</dbReference>
<keyword evidence="3 6" id="KW-0812">Transmembrane</keyword>
<comment type="subcellular location">
    <subcellularLocation>
        <location evidence="1">Membrane</location>
        <topology evidence="1">Multi-pass membrane protein</topology>
    </subcellularLocation>
</comment>
<evidence type="ECO:0000256" key="2">
    <source>
        <dbReference type="ARBA" id="ARBA00022448"/>
    </source>
</evidence>
<feature type="transmembrane region" description="Helical" evidence="6">
    <location>
        <begin position="493"/>
        <end position="512"/>
    </location>
</feature>
<keyword evidence="5 6" id="KW-0472">Membrane</keyword>
<feature type="transmembrane region" description="Helical" evidence="6">
    <location>
        <begin position="87"/>
        <end position="120"/>
    </location>
</feature>
<keyword evidence="2" id="KW-0813">Transport</keyword>
<sequence>MSSKSSGNTMQAITDEINPVASRIREIDARAAYNDEVLLAEIGYKQELKRKFSTFQIFGIAFSIMGLLPSISSTAASGLSSGPSGFLWSWLIASFFIFCVGLSISELGSAIPTSGGLYYWTYYYAPQKCRIVVSFVIGLSNSLALCSGLVSMSYGNAQEILAAVYITKDGNFKVTQPKTYGVFACCVFTQALCTCLSSKKIALMQSVSYICNTGLIVLFLIVLPVGTSINRNGFNDAKFIFGTVQNYSDWPIGFQFFLSMMTAVWTIGGFDSCIHMSEEAKNASYGVPIGVCGSISFTGFLGFFIIICTTACMDPEIIHLLESKTGFPMAQIIYDSLGKRWAIAMMSLIAVCQWFMGASLLASLSRQLWAFARDNALPFSSIVRVVDKRLKVPIRGILFGLIVALILGCLCLGGTTVAFALFSLGVCGNYLAWGAPIFFKLTSGKDRFHPGSFYLGNLWSKVVGWIACLWCLFIIIITMIPSTKHVTKSTMNYTVVIAGPFWILSIVYFYVYRKRFYHGPKSTIEFEYI</sequence>
<gene>
    <name evidence="7" type="ORF">Amon01_000010700</name>
</gene>
<accession>A0A9W6YKN1</accession>
<feature type="transmembrane region" description="Helical" evidence="6">
    <location>
        <begin position="55"/>
        <end position="75"/>
    </location>
</feature>
<feature type="transmembrane region" description="Helical" evidence="6">
    <location>
        <begin position="209"/>
        <end position="230"/>
    </location>
</feature>
<dbReference type="PANTHER" id="PTHR45649">
    <property type="entry name" value="AMINO-ACID PERMEASE BAT1"/>
    <property type="match status" value="1"/>
</dbReference>
<proteinExistence type="predicted"/>
<dbReference type="EMBL" id="BSXU01000035">
    <property type="protein sequence ID" value="GMG18960.1"/>
    <property type="molecule type" value="Genomic_DNA"/>
</dbReference>
<organism evidence="7 8">
    <name type="scientific">Ambrosiozyma monospora</name>
    <name type="common">Yeast</name>
    <name type="synonym">Endomycopsis monosporus</name>
    <dbReference type="NCBI Taxonomy" id="43982"/>
    <lineage>
        <taxon>Eukaryota</taxon>
        <taxon>Fungi</taxon>
        <taxon>Dikarya</taxon>
        <taxon>Ascomycota</taxon>
        <taxon>Saccharomycotina</taxon>
        <taxon>Pichiomycetes</taxon>
        <taxon>Pichiales</taxon>
        <taxon>Pichiaceae</taxon>
        <taxon>Ambrosiozyma</taxon>
    </lineage>
</organism>
<dbReference type="Gene3D" id="1.20.1740.10">
    <property type="entry name" value="Amino acid/polyamine transporter I"/>
    <property type="match status" value="1"/>
</dbReference>
<evidence type="ECO:0000313" key="8">
    <source>
        <dbReference type="Proteomes" id="UP001165063"/>
    </source>
</evidence>
<feature type="transmembrane region" description="Helical" evidence="6">
    <location>
        <begin position="341"/>
        <end position="364"/>
    </location>
</feature>
<dbReference type="PIRSF" id="PIRSF006060">
    <property type="entry name" value="AA_transporter"/>
    <property type="match status" value="1"/>
</dbReference>
<dbReference type="AlphaFoldDB" id="A0A9W6YKN1"/>
<reference evidence="7" key="1">
    <citation type="submission" date="2023-04" db="EMBL/GenBank/DDBJ databases">
        <title>Ambrosiozyma monospora NBRC 1965.</title>
        <authorList>
            <person name="Ichikawa N."/>
            <person name="Sato H."/>
            <person name="Tonouchi N."/>
        </authorList>
    </citation>
    <scope>NUCLEOTIDE SEQUENCE</scope>
    <source>
        <strain evidence="7">NBRC 1965</strain>
    </source>
</reference>
<keyword evidence="4 6" id="KW-1133">Transmembrane helix</keyword>
<name>A0A9W6YKN1_AMBMO</name>
<evidence type="ECO:0000313" key="7">
    <source>
        <dbReference type="EMBL" id="GMG18960.1"/>
    </source>
</evidence>
<feature type="transmembrane region" description="Helical" evidence="6">
    <location>
        <begin position="132"/>
        <end position="154"/>
    </location>
</feature>
<dbReference type="Proteomes" id="UP001165063">
    <property type="component" value="Unassembled WGS sequence"/>
</dbReference>
<protein>
    <submittedName>
        <fullName evidence="7">Unnamed protein product</fullName>
    </submittedName>
</protein>
<feature type="transmembrane region" description="Helical" evidence="6">
    <location>
        <begin position="397"/>
        <end position="415"/>
    </location>
</feature>
<evidence type="ECO:0000256" key="5">
    <source>
        <dbReference type="ARBA" id="ARBA00023136"/>
    </source>
</evidence>
<comment type="caution">
    <text evidence="7">The sequence shown here is derived from an EMBL/GenBank/DDBJ whole genome shotgun (WGS) entry which is preliminary data.</text>
</comment>
<evidence type="ECO:0000256" key="4">
    <source>
        <dbReference type="ARBA" id="ARBA00022989"/>
    </source>
</evidence>
<feature type="transmembrane region" description="Helical" evidence="6">
    <location>
        <begin position="250"/>
        <end position="270"/>
    </location>
</feature>
<keyword evidence="8" id="KW-1185">Reference proteome</keyword>
<evidence type="ECO:0000256" key="3">
    <source>
        <dbReference type="ARBA" id="ARBA00022692"/>
    </source>
</evidence>